<evidence type="ECO:0000313" key="1">
    <source>
        <dbReference type="EMBL" id="DAE00980.1"/>
    </source>
</evidence>
<sequence>MLLHGRFLHGGRCALARFMCSPQGVISKAD</sequence>
<protein>
    <submittedName>
        <fullName evidence="1">Uncharacterized protein</fullName>
    </submittedName>
</protein>
<reference evidence="1" key="1">
    <citation type="journal article" date="2021" name="Proc. Natl. Acad. Sci. U.S.A.">
        <title>A Catalog of Tens of Thousands of Viruses from Human Metagenomes Reveals Hidden Associations with Chronic Diseases.</title>
        <authorList>
            <person name="Tisza M.J."/>
            <person name="Buck C.B."/>
        </authorList>
    </citation>
    <scope>NUCLEOTIDE SEQUENCE</scope>
    <source>
        <strain evidence="1">CtNwR4</strain>
    </source>
</reference>
<dbReference type="EMBL" id="BK015315">
    <property type="protein sequence ID" value="DAE00980.1"/>
    <property type="molecule type" value="Genomic_DNA"/>
</dbReference>
<organism evidence="1">
    <name type="scientific">Siphoviridae sp. ctNwR4</name>
    <dbReference type="NCBI Taxonomy" id="2825474"/>
    <lineage>
        <taxon>Viruses</taxon>
        <taxon>Duplodnaviria</taxon>
        <taxon>Heunggongvirae</taxon>
        <taxon>Uroviricota</taxon>
        <taxon>Caudoviricetes</taxon>
    </lineage>
</organism>
<accession>A0A8S5P450</accession>
<name>A0A8S5P450_9CAUD</name>
<proteinExistence type="predicted"/>